<feature type="transmembrane region" description="Helical" evidence="1">
    <location>
        <begin position="115"/>
        <end position="133"/>
    </location>
</feature>
<keyword evidence="1" id="KW-0812">Transmembrane</keyword>
<keyword evidence="1" id="KW-0472">Membrane</keyword>
<keyword evidence="1" id="KW-1133">Transmembrane helix</keyword>
<evidence type="ECO:0000256" key="1">
    <source>
        <dbReference type="SAM" id="Phobius"/>
    </source>
</evidence>
<feature type="transmembrane region" description="Helical" evidence="1">
    <location>
        <begin position="220"/>
        <end position="247"/>
    </location>
</feature>
<evidence type="ECO:0000313" key="2">
    <source>
        <dbReference type="EMBL" id="MBE9039257.1"/>
    </source>
</evidence>
<dbReference type="Proteomes" id="UP000621799">
    <property type="component" value="Unassembled WGS sequence"/>
</dbReference>
<dbReference type="EMBL" id="JADEXN010000003">
    <property type="protein sequence ID" value="MBE9039257.1"/>
    <property type="molecule type" value="Genomic_DNA"/>
</dbReference>
<dbReference type="Pfam" id="PF11318">
    <property type="entry name" value="DUF3120"/>
    <property type="match status" value="1"/>
</dbReference>
<sequence length="248" mass="27341">MNNPLFYFPFTNSTSYSVDSAPDSPVFSWRGIELRKSGLIFAAAVFLVAVPVFIEAPLVRHLPGVSLALTMAWVGLSLALLSSPSTRFWGDLLLGFAGSWLAGSLYWGWLRWEPLWHLPVEAIVLPFSLWCLYRRRLTVGSWFAIVSFFGTAVTDGYFYLVGLMPRWRELMQVEPELVAPIFGEAIAQVRTPWGALCALVLAAILLLGGLLPLRGPNPPLHYWAFSGAVLSTILVDALFWLAALAAVG</sequence>
<organism evidence="2 3">
    <name type="scientific">Zarconia navalis LEGE 11467</name>
    <dbReference type="NCBI Taxonomy" id="1828826"/>
    <lineage>
        <taxon>Bacteria</taxon>
        <taxon>Bacillati</taxon>
        <taxon>Cyanobacteriota</taxon>
        <taxon>Cyanophyceae</taxon>
        <taxon>Oscillatoriophycideae</taxon>
        <taxon>Oscillatoriales</taxon>
        <taxon>Oscillatoriales incertae sedis</taxon>
        <taxon>Zarconia</taxon>
        <taxon>Zarconia navalis</taxon>
    </lineage>
</organism>
<feature type="transmembrane region" description="Helical" evidence="1">
    <location>
        <begin position="193"/>
        <end position="213"/>
    </location>
</feature>
<dbReference type="AlphaFoldDB" id="A0A928VV33"/>
<gene>
    <name evidence="2" type="ORF">IQ235_00410</name>
</gene>
<feature type="transmembrane region" description="Helical" evidence="1">
    <location>
        <begin position="88"/>
        <end position="109"/>
    </location>
</feature>
<feature type="transmembrane region" description="Helical" evidence="1">
    <location>
        <begin position="140"/>
        <end position="160"/>
    </location>
</feature>
<dbReference type="InterPro" id="IPR021468">
    <property type="entry name" value="DUF3120"/>
</dbReference>
<reference evidence="2" key="1">
    <citation type="submission" date="2020-10" db="EMBL/GenBank/DDBJ databases">
        <authorList>
            <person name="Castelo-Branco R."/>
            <person name="Eusebio N."/>
            <person name="Adriana R."/>
            <person name="Vieira A."/>
            <person name="Brugerolle De Fraissinette N."/>
            <person name="Rezende De Castro R."/>
            <person name="Schneider M.P."/>
            <person name="Vasconcelos V."/>
            <person name="Leao P.N."/>
        </authorList>
    </citation>
    <scope>NUCLEOTIDE SEQUENCE</scope>
    <source>
        <strain evidence="2">LEGE 11467</strain>
    </source>
</reference>
<accession>A0A928VV33</accession>
<protein>
    <submittedName>
        <fullName evidence="2">DUF3120 domain-containing protein</fullName>
    </submittedName>
</protein>
<proteinExistence type="predicted"/>
<comment type="caution">
    <text evidence="2">The sequence shown here is derived from an EMBL/GenBank/DDBJ whole genome shotgun (WGS) entry which is preliminary data.</text>
</comment>
<evidence type="ECO:0000313" key="3">
    <source>
        <dbReference type="Proteomes" id="UP000621799"/>
    </source>
</evidence>
<feature type="transmembrane region" description="Helical" evidence="1">
    <location>
        <begin position="38"/>
        <end position="56"/>
    </location>
</feature>
<keyword evidence="3" id="KW-1185">Reference proteome</keyword>
<feature type="transmembrane region" description="Helical" evidence="1">
    <location>
        <begin position="62"/>
        <end position="81"/>
    </location>
</feature>
<name>A0A928VV33_9CYAN</name>